<keyword evidence="2" id="KW-1185">Reference proteome</keyword>
<name>A0ACB0LL62_TRIPR</name>
<evidence type="ECO:0000313" key="1">
    <source>
        <dbReference type="EMBL" id="CAJ2670138.1"/>
    </source>
</evidence>
<evidence type="ECO:0000313" key="2">
    <source>
        <dbReference type="Proteomes" id="UP001177021"/>
    </source>
</evidence>
<gene>
    <name evidence="1" type="ORF">MILVUS5_LOCUS34218</name>
</gene>
<comment type="caution">
    <text evidence="1">The sequence shown here is derived from an EMBL/GenBank/DDBJ whole genome shotgun (WGS) entry which is preliminary data.</text>
</comment>
<reference evidence="1" key="1">
    <citation type="submission" date="2023-10" db="EMBL/GenBank/DDBJ databases">
        <authorList>
            <person name="Rodriguez Cubillos JULIANA M."/>
            <person name="De Vega J."/>
        </authorList>
    </citation>
    <scope>NUCLEOTIDE SEQUENCE</scope>
</reference>
<organism evidence="1 2">
    <name type="scientific">Trifolium pratense</name>
    <name type="common">Red clover</name>
    <dbReference type="NCBI Taxonomy" id="57577"/>
    <lineage>
        <taxon>Eukaryota</taxon>
        <taxon>Viridiplantae</taxon>
        <taxon>Streptophyta</taxon>
        <taxon>Embryophyta</taxon>
        <taxon>Tracheophyta</taxon>
        <taxon>Spermatophyta</taxon>
        <taxon>Magnoliopsida</taxon>
        <taxon>eudicotyledons</taxon>
        <taxon>Gunneridae</taxon>
        <taxon>Pentapetalae</taxon>
        <taxon>rosids</taxon>
        <taxon>fabids</taxon>
        <taxon>Fabales</taxon>
        <taxon>Fabaceae</taxon>
        <taxon>Papilionoideae</taxon>
        <taxon>50 kb inversion clade</taxon>
        <taxon>NPAAA clade</taxon>
        <taxon>Hologalegina</taxon>
        <taxon>IRL clade</taxon>
        <taxon>Trifolieae</taxon>
        <taxon>Trifolium</taxon>
    </lineage>
</organism>
<dbReference type="EMBL" id="CASHSV030000615">
    <property type="protein sequence ID" value="CAJ2670138.1"/>
    <property type="molecule type" value="Genomic_DNA"/>
</dbReference>
<protein>
    <submittedName>
        <fullName evidence="1">Uncharacterized protein</fullName>
    </submittedName>
</protein>
<dbReference type="Proteomes" id="UP001177021">
    <property type="component" value="Unassembled WGS sequence"/>
</dbReference>
<proteinExistence type="predicted"/>
<accession>A0ACB0LL62</accession>
<sequence>MKSLEYMGDMDDRISNFPDEILGHIISFLPTEDAYETRILSKRWYPLWFLYPSPNLDYDYSRCIKNGKNGSDFKFMVYNTIFMRSEHQPMKSFRLRCDDNVINTVVAMEWLTKAAEQGMEYLDIHLCDMKIYNCKLSVFSFRNLVVIKLKEVWVEVSSSAVDLPLLRILHLNKVNFTDRMDLFYVLNGCPILEDLEAKNTSLHYGWLYDYDEYFIDFYDEFKDFNNLVRADIMQFSDEEVPLKAFHNVEFLRLERVVYHVSPVFFNLTQLEFVFGGSTDWKFIFEVLKNCPKLQILVVEMPLTRYSYRVSWFPDNLPECLSLQFKSCTVTNYRGLKHELKFLRYILGISTSLESMRINSLPSLETLEKLELKLKELIALPRSSSTCKVFLNDDYFA</sequence>